<feature type="compositionally biased region" description="Polar residues" evidence="1">
    <location>
        <begin position="136"/>
        <end position="147"/>
    </location>
</feature>
<protein>
    <submittedName>
        <fullName evidence="3">Uncharacterized protein</fullName>
    </submittedName>
</protein>
<dbReference type="Proteomes" id="UP000694401">
    <property type="component" value="Unassembled WGS sequence"/>
</dbReference>
<evidence type="ECO:0000256" key="2">
    <source>
        <dbReference type="SAM" id="Phobius"/>
    </source>
</evidence>
<proteinExistence type="predicted"/>
<evidence type="ECO:0000313" key="4">
    <source>
        <dbReference type="Proteomes" id="UP000694401"/>
    </source>
</evidence>
<dbReference type="Ensembl" id="ENSZLMT00000017026.1">
    <property type="protein sequence ID" value="ENSZLMP00000016567.1"/>
    <property type="gene ID" value="ENSZLMG00000011514.1"/>
</dbReference>
<evidence type="ECO:0000256" key="1">
    <source>
        <dbReference type="SAM" id="MobiDB-lite"/>
    </source>
</evidence>
<name>A0A8D2PR17_ZOSLA</name>
<feature type="transmembrane region" description="Helical" evidence="2">
    <location>
        <begin position="15"/>
        <end position="35"/>
    </location>
</feature>
<reference evidence="3" key="1">
    <citation type="submission" date="2025-08" db="UniProtKB">
        <authorList>
            <consortium name="Ensembl"/>
        </authorList>
    </citation>
    <scope>IDENTIFICATION</scope>
</reference>
<organism evidence="3 4">
    <name type="scientific">Zosterops lateralis melanops</name>
    <dbReference type="NCBI Taxonomy" id="1220523"/>
    <lineage>
        <taxon>Eukaryota</taxon>
        <taxon>Metazoa</taxon>
        <taxon>Chordata</taxon>
        <taxon>Craniata</taxon>
        <taxon>Vertebrata</taxon>
        <taxon>Euteleostomi</taxon>
        <taxon>Archelosauria</taxon>
        <taxon>Archosauria</taxon>
        <taxon>Dinosauria</taxon>
        <taxon>Saurischia</taxon>
        <taxon>Theropoda</taxon>
        <taxon>Coelurosauria</taxon>
        <taxon>Aves</taxon>
        <taxon>Neognathae</taxon>
        <taxon>Neoaves</taxon>
        <taxon>Telluraves</taxon>
        <taxon>Australaves</taxon>
        <taxon>Passeriformes</taxon>
        <taxon>Sylvioidea</taxon>
        <taxon>Zosteropidae</taxon>
        <taxon>Zosterops</taxon>
    </lineage>
</organism>
<feature type="compositionally biased region" description="Polar residues" evidence="1">
    <location>
        <begin position="111"/>
        <end position="128"/>
    </location>
</feature>
<accession>A0A8D2PR17</accession>
<dbReference type="SMR" id="A0A8D2PR17"/>
<keyword evidence="4" id="KW-1185">Reference proteome</keyword>
<dbReference type="AlphaFoldDB" id="A0A8D2PR17"/>
<keyword evidence="2" id="KW-1133">Transmembrane helix</keyword>
<feature type="region of interest" description="Disordered" evidence="1">
    <location>
        <begin position="111"/>
        <end position="151"/>
    </location>
</feature>
<keyword evidence="2" id="KW-0472">Membrane</keyword>
<reference evidence="3" key="2">
    <citation type="submission" date="2025-09" db="UniProtKB">
        <authorList>
            <consortium name="Ensembl"/>
        </authorList>
    </citation>
    <scope>IDENTIFICATION</scope>
</reference>
<sequence length="219" mass="25295">MNNRTNVNVDLAFCLWRIQMAVSIIRVSILGYLRLSSRLFSKSRKFFHTCLLLSVDLKLCCKLSLFSCTRSKLRCSQQVFTDGFSGEQLVKPKQPQKPYNHPEVSEVLKIKQSQSLRNNGRKQNQDTSSQKKRTNGLHSQPVKQNHTLKCEKRLNPRRLQDNFETEAAYEMCCSNEDPLPEHVEGHSVACNGHYKFAFSSRAFLSFKFDHDAIMKSFDL</sequence>
<evidence type="ECO:0000313" key="3">
    <source>
        <dbReference type="Ensembl" id="ENSZLMP00000016567.1"/>
    </source>
</evidence>
<keyword evidence="2" id="KW-0812">Transmembrane</keyword>